<dbReference type="PANTHER" id="PTHR33498:SF1">
    <property type="entry name" value="TRANSPOSASE FOR INSERTION SEQUENCE ELEMENT IS1557"/>
    <property type="match status" value="1"/>
</dbReference>
<dbReference type="STRING" id="1909395.BKM31_55345"/>
<feature type="domain" description="Transposase IS204/IS1001/IS1096/IS1165 zinc-finger" evidence="1">
    <location>
        <begin position="40"/>
        <end position="83"/>
    </location>
</feature>
<gene>
    <name evidence="2" type="ORF">BKM31_55345</name>
</gene>
<keyword evidence="3" id="KW-1185">Reference proteome</keyword>
<evidence type="ECO:0000313" key="3">
    <source>
        <dbReference type="Proteomes" id="UP000190797"/>
    </source>
</evidence>
<dbReference type="AlphaFoldDB" id="A0A1V0AH75"/>
<reference evidence="3" key="1">
    <citation type="journal article" date="2017" name="Med. Chem. Commun.">
        <title>Nonomuraea sp. ATCC 55076 harbours the largest actinomycete chromosome to date and the kistamicin biosynthetic gene cluster.</title>
        <authorList>
            <person name="Nazari B."/>
            <person name="Forneris C.C."/>
            <person name="Gibson M.I."/>
            <person name="Moon K."/>
            <person name="Schramma K.R."/>
            <person name="Seyedsayamdost M.R."/>
        </authorList>
    </citation>
    <scope>NUCLEOTIDE SEQUENCE [LARGE SCALE GENOMIC DNA]</scope>
    <source>
        <strain evidence="3">ATCC 55076</strain>
    </source>
</reference>
<proteinExistence type="predicted"/>
<accession>A0A1V0AH75</accession>
<evidence type="ECO:0000313" key="2">
    <source>
        <dbReference type="EMBL" id="AQZ69442.1"/>
    </source>
</evidence>
<dbReference type="RefSeq" id="WP_080045823.1">
    <property type="nucleotide sequence ID" value="NZ_CP017717.1"/>
</dbReference>
<dbReference type="Pfam" id="PF14690">
    <property type="entry name" value="Zn_ribbon_ISL3"/>
    <property type="match status" value="1"/>
</dbReference>
<dbReference type="InterPro" id="IPR047951">
    <property type="entry name" value="Transpos_ISL3"/>
</dbReference>
<evidence type="ECO:0000259" key="1">
    <source>
        <dbReference type="Pfam" id="PF14690"/>
    </source>
</evidence>
<name>A0A1V0AH75_9ACTN</name>
<protein>
    <recommendedName>
        <fullName evidence="1">Transposase IS204/IS1001/IS1096/IS1165 zinc-finger domain-containing protein</fullName>
    </recommendedName>
</protein>
<dbReference type="EMBL" id="CP017717">
    <property type="protein sequence ID" value="AQZ69442.1"/>
    <property type="molecule type" value="Genomic_DNA"/>
</dbReference>
<dbReference type="KEGG" id="noa:BKM31_55345"/>
<dbReference type="Proteomes" id="UP000190797">
    <property type="component" value="Chromosome"/>
</dbReference>
<organism evidence="2 3">
    <name type="scientific">[Actinomadura] parvosata subsp. kistnae</name>
    <dbReference type="NCBI Taxonomy" id="1909395"/>
    <lineage>
        <taxon>Bacteria</taxon>
        <taxon>Bacillati</taxon>
        <taxon>Actinomycetota</taxon>
        <taxon>Actinomycetes</taxon>
        <taxon>Streptosporangiales</taxon>
        <taxon>Streptosporangiaceae</taxon>
        <taxon>Nonomuraea</taxon>
    </lineage>
</organism>
<dbReference type="PANTHER" id="PTHR33498">
    <property type="entry name" value="TRANSPOSASE FOR INSERTION SEQUENCE ELEMENT IS1557"/>
    <property type="match status" value="1"/>
</dbReference>
<dbReference type="InterPro" id="IPR029261">
    <property type="entry name" value="Transposase_Znf"/>
</dbReference>
<sequence length="238" mass="25931">MLIKELFGVLFPHLVGVCVDQVFRSGTTVRIRARTGTVEAACPARGTPSQRVHSHYERRLSDTAVGGQEVLIHLRVHRFFCRTSTCAKATFAEQIPGLTVRYGRRSVWAAGALQAIALALGGRAGARLAGRLASSVSRMTLIRLIRALPDPGLEAGPRVLGVDDFALRRGLKGVKTGPEALTCLFMTASVGQPARWYSLISLPRTCRRSIRPSGSGITTESLSVGARRERERCGRWRL</sequence>